<proteinExistence type="predicted"/>
<name>A0A9Q0BEQ0_9HYPO</name>
<comment type="caution">
    <text evidence="2">The sequence shown here is derived from an EMBL/GenBank/DDBJ whole genome shotgun (WGS) entry which is preliminary data.</text>
</comment>
<gene>
    <name evidence="2" type="ORF">J7T54_000654</name>
</gene>
<dbReference type="PROSITE" id="PS51186">
    <property type="entry name" value="GNAT"/>
    <property type="match status" value="1"/>
</dbReference>
<dbReference type="EMBL" id="JAGIXG020000009">
    <property type="protein sequence ID" value="KAI6783152.1"/>
    <property type="molecule type" value="Genomic_DNA"/>
</dbReference>
<evidence type="ECO:0000259" key="1">
    <source>
        <dbReference type="PROSITE" id="PS51186"/>
    </source>
</evidence>
<dbReference type="OrthoDB" id="4072826at2759"/>
<organism evidence="2 3">
    <name type="scientific">Emericellopsis cladophorae</name>
    <dbReference type="NCBI Taxonomy" id="2686198"/>
    <lineage>
        <taxon>Eukaryota</taxon>
        <taxon>Fungi</taxon>
        <taxon>Dikarya</taxon>
        <taxon>Ascomycota</taxon>
        <taxon>Pezizomycotina</taxon>
        <taxon>Sordariomycetes</taxon>
        <taxon>Hypocreomycetidae</taxon>
        <taxon>Hypocreales</taxon>
        <taxon>Bionectriaceae</taxon>
        <taxon>Emericellopsis</taxon>
    </lineage>
</organism>
<keyword evidence="3" id="KW-1185">Reference proteome</keyword>
<dbReference type="InterPro" id="IPR051531">
    <property type="entry name" value="N-acetyltransferase"/>
</dbReference>
<dbReference type="InterPro" id="IPR000182">
    <property type="entry name" value="GNAT_dom"/>
</dbReference>
<reference evidence="2" key="1">
    <citation type="journal article" date="2021" name="J Fungi (Basel)">
        <title>Genomic and Metabolomic Analyses of the Marine Fungus Emericellopsis cladophorae: Insights into Saltwater Adaptability Mechanisms and Its Biosynthetic Potential.</title>
        <authorList>
            <person name="Goncalves M.F.M."/>
            <person name="Hilario S."/>
            <person name="Van de Peer Y."/>
            <person name="Esteves A.C."/>
            <person name="Alves A."/>
        </authorList>
    </citation>
    <scope>NUCLEOTIDE SEQUENCE</scope>
    <source>
        <strain evidence="2">MUM 19.33</strain>
    </source>
</reference>
<dbReference type="RefSeq" id="XP_051364008.1">
    <property type="nucleotide sequence ID" value="XM_051504497.1"/>
</dbReference>
<dbReference type="InterPro" id="IPR016181">
    <property type="entry name" value="Acyl_CoA_acyltransferase"/>
</dbReference>
<feature type="domain" description="N-acetyltransferase" evidence="1">
    <location>
        <begin position="47"/>
        <end position="223"/>
    </location>
</feature>
<sequence length="232" mass="26206">METLASGTEPTMTIARSTLEWTTIKTTLPALPYPPIAERKAVRTQRLLIRPTEMADAEEFHEMRLQPEVMKWTLQGVPDVDVEATRRFMAKTLPPNDTETFNFAIRLAETGQLLGVGGSHMRNGELGWPVVGYMFRSDAWGKGYATEFLRAFQDMWWALPRAEVELKVSTDTVQGESEIKDEFIVAVTVRSNMGSHGVLKKSGYKLIKIWEDEDAQFGDKTIDLHAFAAKRP</sequence>
<accession>A0A9Q0BEQ0</accession>
<dbReference type="GeneID" id="75827173"/>
<evidence type="ECO:0000313" key="2">
    <source>
        <dbReference type="EMBL" id="KAI6783152.1"/>
    </source>
</evidence>
<protein>
    <recommendedName>
        <fullName evidence="1">N-acetyltransferase domain-containing protein</fullName>
    </recommendedName>
</protein>
<dbReference type="PANTHER" id="PTHR43792:SF1">
    <property type="entry name" value="N-ACETYLTRANSFERASE DOMAIN-CONTAINING PROTEIN"/>
    <property type="match status" value="1"/>
</dbReference>
<dbReference type="AlphaFoldDB" id="A0A9Q0BEQ0"/>
<dbReference type="GO" id="GO:0016747">
    <property type="term" value="F:acyltransferase activity, transferring groups other than amino-acyl groups"/>
    <property type="evidence" value="ECO:0007669"/>
    <property type="project" value="InterPro"/>
</dbReference>
<dbReference type="Gene3D" id="3.40.630.30">
    <property type="match status" value="1"/>
</dbReference>
<dbReference type="Pfam" id="PF13302">
    <property type="entry name" value="Acetyltransf_3"/>
    <property type="match status" value="1"/>
</dbReference>
<reference evidence="2" key="2">
    <citation type="submission" date="2022-07" db="EMBL/GenBank/DDBJ databases">
        <authorList>
            <person name="Goncalves M.F.M."/>
            <person name="Hilario S."/>
            <person name="Van De Peer Y."/>
            <person name="Esteves A.C."/>
            <person name="Alves A."/>
        </authorList>
    </citation>
    <scope>NUCLEOTIDE SEQUENCE</scope>
    <source>
        <strain evidence="2">MUM 19.33</strain>
    </source>
</reference>
<dbReference type="Proteomes" id="UP001055219">
    <property type="component" value="Unassembled WGS sequence"/>
</dbReference>
<evidence type="ECO:0000313" key="3">
    <source>
        <dbReference type="Proteomes" id="UP001055219"/>
    </source>
</evidence>
<dbReference type="PANTHER" id="PTHR43792">
    <property type="entry name" value="GNAT FAMILY, PUTATIVE (AFU_ORTHOLOGUE AFUA_3G00765)-RELATED-RELATED"/>
    <property type="match status" value="1"/>
</dbReference>
<dbReference type="SUPFAM" id="SSF55729">
    <property type="entry name" value="Acyl-CoA N-acyltransferases (Nat)"/>
    <property type="match status" value="1"/>
</dbReference>